<dbReference type="GO" id="GO:0016491">
    <property type="term" value="F:oxidoreductase activity"/>
    <property type="evidence" value="ECO:0007669"/>
    <property type="project" value="UniProtKB-KW"/>
</dbReference>
<comment type="caution">
    <text evidence="3">The sequence shown here is derived from an EMBL/GenBank/DDBJ whole genome shotgun (WGS) entry which is preliminary data.</text>
</comment>
<evidence type="ECO:0000313" key="3">
    <source>
        <dbReference type="EMBL" id="GHO97787.1"/>
    </source>
</evidence>
<dbReference type="Gene3D" id="3.20.20.100">
    <property type="entry name" value="NADP-dependent oxidoreductase domain"/>
    <property type="match status" value="1"/>
</dbReference>
<dbReference type="PANTHER" id="PTHR43625">
    <property type="entry name" value="AFLATOXIN B1 ALDEHYDE REDUCTASE"/>
    <property type="match status" value="1"/>
</dbReference>
<dbReference type="Proteomes" id="UP000597444">
    <property type="component" value="Unassembled WGS sequence"/>
</dbReference>
<sequence length="342" mass="38146">MSAGRVRQPWRAIRNGCVSEFVIPALGTGVAGWGDKQTGYGTSHTREDILQTYRLCLDSGLNFFDTAEPYEASERLLGECRKVDGRPILIASKFAPPLTRFSRKRSLLEALDQSLERLSVESIDLYQIHWPSPRLKIDELMDALAEAVHAGKVRAVGVSNYSAPLMRQAHARLARYGIPLASNQVRYNLLHRYPETNGVLDACRELHVALIAYSPLEKGILTGKYRGKGTPAPRQLNIFHRLDPFGDTRGSVPALQRLLSTPRVLQRERLEPLFVVLEEIAHAHAKTIAQVALNWLLMKDEHIIPIPGAKNRRQASENAGALGWSLTEEEHACISQAEVAIR</sequence>
<proteinExistence type="predicted"/>
<evidence type="ECO:0000256" key="1">
    <source>
        <dbReference type="ARBA" id="ARBA00023002"/>
    </source>
</evidence>
<evidence type="ECO:0000259" key="2">
    <source>
        <dbReference type="Pfam" id="PF00248"/>
    </source>
</evidence>
<gene>
    <name evidence="3" type="ORF">KSF_078350</name>
</gene>
<dbReference type="InterPro" id="IPR018170">
    <property type="entry name" value="Aldo/ket_reductase_CS"/>
</dbReference>
<dbReference type="PANTHER" id="PTHR43625:SF88">
    <property type="entry name" value="OS07G0143000 PROTEIN"/>
    <property type="match status" value="1"/>
</dbReference>
<feature type="domain" description="NADP-dependent oxidoreductase" evidence="2">
    <location>
        <begin position="26"/>
        <end position="336"/>
    </location>
</feature>
<reference evidence="3" key="1">
    <citation type="submission" date="2020-10" db="EMBL/GenBank/DDBJ databases">
        <title>Taxonomic study of unclassified bacteria belonging to the class Ktedonobacteria.</title>
        <authorList>
            <person name="Yabe S."/>
            <person name="Wang C.M."/>
            <person name="Zheng Y."/>
            <person name="Sakai Y."/>
            <person name="Cavaletti L."/>
            <person name="Monciardini P."/>
            <person name="Donadio S."/>
        </authorList>
    </citation>
    <scope>NUCLEOTIDE SEQUENCE</scope>
    <source>
        <strain evidence="3">ID150040</strain>
    </source>
</reference>
<organism evidence="3 4">
    <name type="scientific">Reticulibacter mediterranei</name>
    <dbReference type="NCBI Taxonomy" id="2778369"/>
    <lineage>
        <taxon>Bacteria</taxon>
        <taxon>Bacillati</taxon>
        <taxon>Chloroflexota</taxon>
        <taxon>Ktedonobacteria</taxon>
        <taxon>Ktedonobacterales</taxon>
        <taxon>Reticulibacteraceae</taxon>
        <taxon>Reticulibacter</taxon>
    </lineage>
</organism>
<dbReference type="SUPFAM" id="SSF51430">
    <property type="entry name" value="NAD(P)-linked oxidoreductase"/>
    <property type="match status" value="1"/>
</dbReference>
<dbReference type="InterPro" id="IPR023210">
    <property type="entry name" value="NADP_OxRdtase_dom"/>
</dbReference>
<dbReference type="PROSITE" id="PS00062">
    <property type="entry name" value="ALDOKETO_REDUCTASE_2"/>
    <property type="match status" value="1"/>
</dbReference>
<dbReference type="EMBL" id="BNJK01000002">
    <property type="protein sequence ID" value="GHO97787.1"/>
    <property type="molecule type" value="Genomic_DNA"/>
</dbReference>
<dbReference type="GO" id="GO:0005737">
    <property type="term" value="C:cytoplasm"/>
    <property type="evidence" value="ECO:0007669"/>
    <property type="project" value="TreeGrafter"/>
</dbReference>
<dbReference type="InterPro" id="IPR050791">
    <property type="entry name" value="Aldo-Keto_reductase"/>
</dbReference>
<dbReference type="InterPro" id="IPR020471">
    <property type="entry name" value="AKR"/>
</dbReference>
<dbReference type="AlphaFoldDB" id="A0A8J3N817"/>
<dbReference type="InterPro" id="IPR036812">
    <property type="entry name" value="NAD(P)_OxRdtase_dom_sf"/>
</dbReference>
<keyword evidence="4" id="KW-1185">Reference proteome</keyword>
<dbReference type="CDD" id="cd19093">
    <property type="entry name" value="AKR_AtPLR-like"/>
    <property type="match status" value="1"/>
</dbReference>
<name>A0A8J3N817_9CHLR</name>
<dbReference type="RefSeq" id="WP_236065165.1">
    <property type="nucleotide sequence ID" value="NZ_BNJK01000002.1"/>
</dbReference>
<accession>A0A8J3N817</accession>
<dbReference type="PRINTS" id="PR00069">
    <property type="entry name" value="ALDKETRDTASE"/>
</dbReference>
<protein>
    <recommendedName>
        <fullName evidence="2">NADP-dependent oxidoreductase domain-containing protein</fullName>
    </recommendedName>
</protein>
<keyword evidence="1" id="KW-0560">Oxidoreductase</keyword>
<dbReference type="Pfam" id="PF00248">
    <property type="entry name" value="Aldo_ket_red"/>
    <property type="match status" value="1"/>
</dbReference>
<evidence type="ECO:0000313" key="4">
    <source>
        <dbReference type="Proteomes" id="UP000597444"/>
    </source>
</evidence>